<reference evidence="2 3" key="1">
    <citation type="submission" date="2017-06" db="EMBL/GenBank/DDBJ databases">
        <authorList>
            <person name="Brooks T.B."/>
            <person name="Douglas D."/>
            <person name="Porter D.B."/>
            <person name="Reyes I."/>
            <person name="Turnerhill T.L."/>
            <person name="Hauser C.R."/>
            <person name="Kart M."/>
            <person name="Stoner T.H."/>
            <person name="Garlena R.A."/>
            <person name="Russell D.A."/>
            <person name="Pope W.H."/>
            <person name="Jacobs-Sera D."/>
            <person name="Hatfull G.F."/>
        </authorList>
    </citation>
    <scope>NUCLEOTIDE SEQUENCE [LARGE SCALE GENOMIC DNA]</scope>
</reference>
<dbReference type="SUPFAM" id="SSF46955">
    <property type="entry name" value="Putative DNA-binding domain"/>
    <property type="match status" value="1"/>
</dbReference>
<accession>A0A222ZJF8</accession>
<dbReference type="Proteomes" id="UP000221732">
    <property type="component" value="Segment"/>
</dbReference>
<dbReference type="EMBL" id="MF373843">
    <property type="protein sequence ID" value="ASR84884.1"/>
    <property type="molecule type" value="Genomic_DNA"/>
</dbReference>
<organism evidence="2 3">
    <name type="scientific">Mycobacterium phage StevieRay</name>
    <dbReference type="NCBI Taxonomy" id="2015811"/>
    <lineage>
        <taxon>Viruses</taxon>
        <taxon>Duplodnaviria</taxon>
        <taxon>Heunggongvirae</taxon>
        <taxon>Uroviricota</taxon>
        <taxon>Caudoviricetes</taxon>
        <taxon>Pclasvirinae</taxon>
        <taxon>Fishburnevirus</taxon>
        <taxon>Fishburnevirus brusacoram</taxon>
    </lineage>
</organism>
<dbReference type="Pfam" id="PF12728">
    <property type="entry name" value="HTH_17"/>
    <property type="match status" value="1"/>
</dbReference>
<evidence type="ECO:0000313" key="3">
    <source>
        <dbReference type="Proteomes" id="UP000221732"/>
    </source>
</evidence>
<name>A0A222ZJF8_9CAUD</name>
<dbReference type="InterPro" id="IPR009061">
    <property type="entry name" value="DNA-bd_dom_put_sf"/>
</dbReference>
<sequence length="81" mass="8741">MVRHMPTTTTRAGAATEIVASEACRILNVDRSTLLRWVAAEKVTPTRKLPGSTGAFLFDRDAIEELAAARKTARASRKASA</sequence>
<dbReference type="InterPro" id="IPR041657">
    <property type="entry name" value="HTH_17"/>
</dbReference>
<gene>
    <name evidence="2" type="primary">32</name>
    <name evidence="2" type="ORF">SEA_STEVIERAY_32</name>
</gene>
<evidence type="ECO:0000259" key="1">
    <source>
        <dbReference type="Pfam" id="PF12728"/>
    </source>
</evidence>
<proteinExistence type="predicted"/>
<evidence type="ECO:0000313" key="2">
    <source>
        <dbReference type="EMBL" id="ASR84884.1"/>
    </source>
</evidence>
<feature type="domain" description="Helix-turn-helix" evidence="1">
    <location>
        <begin position="21"/>
        <end position="70"/>
    </location>
</feature>
<protein>
    <recommendedName>
        <fullName evidence="1">Helix-turn-helix domain-containing protein</fullName>
    </recommendedName>
</protein>